<gene>
    <name evidence="1" type="ORF">CRV2_00021616</name>
</gene>
<comment type="caution">
    <text evidence="1">The sequence shown here is derived from an EMBL/GenBank/DDBJ whole genome shotgun (WGS) entry which is preliminary data.</text>
</comment>
<reference evidence="1" key="1">
    <citation type="submission" date="2020-04" db="EMBL/GenBank/DDBJ databases">
        <authorList>
            <person name="Broberg M."/>
        </authorList>
    </citation>
    <scope>NUCLEOTIDE SEQUENCE</scope>
</reference>
<organism evidence="1 2">
    <name type="scientific">Clonostachys rosea f. rosea IK726</name>
    <dbReference type="NCBI Taxonomy" id="1349383"/>
    <lineage>
        <taxon>Eukaryota</taxon>
        <taxon>Fungi</taxon>
        <taxon>Dikarya</taxon>
        <taxon>Ascomycota</taxon>
        <taxon>Pezizomycotina</taxon>
        <taxon>Sordariomycetes</taxon>
        <taxon>Hypocreomycetidae</taxon>
        <taxon>Hypocreales</taxon>
        <taxon>Bionectriaceae</taxon>
        <taxon>Clonostachys</taxon>
    </lineage>
</organism>
<dbReference type="EMBL" id="CADEHS020000399">
    <property type="protein sequence ID" value="CAG9951794.1"/>
    <property type="molecule type" value="Genomic_DNA"/>
</dbReference>
<sequence length="112" mass="12806">MSWTSSQVITCDKEREHEVRLVQREALAYVATHGDTDDMGFSAVGVRSNELCDTRGRLVGRARLNVARRRMQREVGEKDVEVREVRKDERKLETTRKASVEKDDGCGFIIIP</sequence>
<accession>A0ACA9UFI3</accession>
<dbReference type="Proteomes" id="UP000836387">
    <property type="component" value="Unassembled WGS sequence"/>
</dbReference>
<evidence type="ECO:0000313" key="1">
    <source>
        <dbReference type="EMBL" id="CAG9951794.1"/>
    </source>
</evidence>
<reference evidence="1" key="2">
    <citation type="submission" date="2021-10" db="EMBL/GenBank/DDBJ databases">
        <authorList>
            <person name="Piombo E."/>
        </authorList>
    </citation>
    <scope>NUCLEOTIDE SEQUENCE</scope>
</reference>
<evidence type="ECO:0000313" key="2">
    <source>
        <dbReference type="Proteomes" id="UP000836387"/>
    </source>
</evidence>
<keyword evidence="2" id="KW-1185">Reference proteome</keyword>
<proteinExistence type="predicted"/>
<protein>
    <submittedName>
        <fullName evidence="1">Uncharacterized protein</fullName>
    </submittedName>
</protein>
<name>A0ACA9UFI3_BIOOC</name>